<evidence type="ECO:0000313" key="2">
    <source>
        <dbReference type="EMBL" id="KAJ1083484.1"/>
    </source>
</evidence>
<reference evidence="2" key="1">
    <citation type="journal article" date="2022" name="bioRxiv">
        <title>Sequencing and chromosome-scale assembly of the giantPleurodeles waltlgenome.</title>
        <authorList>
            <person name="Brown T."/>
            <person name="Elewa A."/>
            <person name="Iarovenko S."/>
            <person name="Subramanian E."/>
            <person name="Araus A.J."/>
            <person name="Petzold A."/>
            <person name="Susuki M."/>
            <person name="Suzuki K.-i.T."/>
            <person name="Hayashi T."/>
            <person name="Toyoda A."/>
            <person name="Oliveira C."/>
            <person name="Osipova E."/>
            <person name="Leigh N.D."/>
            <person name="Simon A."/>
            <person name="Yun M.H."/>
        </authorList>
    </citation>
    <scope>NUCLEOTIDE SEQUENCE</scope>
    <source>
        <strain evidence="2">20211129_DDA</strain>
        <tissue evidence="2">Liver</tissue>
    </source>
</reference>
<keyword evidence="3" id="KW-1185">Reference proteome</keyword>
<accession>A0AAV7KY03</accession>
<comment type="caution">
    <text evidence="2">The sequence shown here is derived from an EMBL/GenBank/DDBJ whole genome shotgun (WGS) entry which is preliminary data.</text>
</comment>
<dbReference type="Proteomes" id="UP001066276">
    <property type="component" value="Chromosome 12"/>
</dbReference>
<protein>
    <submittedName>
        <fullName evidence="2">Uncharacterized protein</fullName>
    </submittedName>
</protein>
<sequence>MAARPAPSSKMGTNDTGKERRRPDQRRHHRQPGLPRGAPGAPPPQKTTVRSWGGSSDLCRRILREAPGVSATKSRPQTLAELPPEIPQSLYLRERGPCSAGRIGGTIGGRQGQIFCPQKLVR</sequence>
<gene>
    <name evidence="2" type="ORF">NDU88_003643</name>
</gene>
<feature type="region of interest" description="Disordered" evidence="1">
    <location>
        <begin position="1"/>
        <end position="56"/>
    </location>
</feature>
<name>A0AAV7KY03_PLEWA</name>
<proteinExistence type="predicted"/>
<evidence type="ECO:0000313" key="3">
    <source>
        <dbReference type="Proteomes" id="UP001066276"/>
    </source>
</evidence>
<dbReference type="EMBL" id="JANPWB010000016">
    <property type="protein sequence ID" value="KAJ1083484.1"/>
    <property type="molecule type" value="Genomic_DNA"/>
</dbReference>
<organism evidence="2 3">
    <name type="scientific">Pleurodeles waltl</name>
    <name type="common">Iberian ribbed newt</name>
    <dbReference type="NCBI Taxonomy" id="8319"/>
    <lineage>
        <taxon>Eukaryota</taxon>
        <taxon>Metazoa</taxon>
        <taxon>Chordata</taxon>
        <taxon>Craniata</taxon>
        <taxon>Vertebrata</taxon>
        <taxon>Euteleostomi</taxon>
        <taxon>Amphibia</taxon>
        <taxon>Batrachia</taxon>
        <taxon>Caudata</taxon>
        <taxon>Salamandroidea</taxon>
        <taxon>Salamandridae</taxon>
        <taxon>Pleurodelinae</taxon>
        <taxon>Pleurodeles</taxon>
    </lineage>
</organism>
<evidence type="ECO:0000256" key="1">
    <source>
        <dbReference type="SAM" id="MobiDB-lite"/>
    </source>
</evidence>
<dbReference type="AlphaFoldDB" id="A0AAV7KY03"/>